<evidence type="ECO:0000259" key="2">
    <source>
        <dbReference type="Pfam" id="PF09347"/>
    </source>
</evidence>
<dbReference type="PANTHER" id="PTHR31527">
    <property type="entry name" value="RE64534P"/>
    <property type="match status" value="1"/>
</dbReference>
<dbReference type="Proteomes" id="UP000230886">
    <property type="component" value="Unassembled WGS sequence"/>
</dbReference>
<dbReference type="NCBIfam" id="TIGR03425">
    <property type="entry name" value="urea_degr_2"/>
    <property type="match status" value="1"/>
</dbReference>
<dbReference type="InterPro" id="IPR018959">
    <property type="entry name" value="DUF1989"/>
</dbReference>
<dbReference type="Pfam" id="PF09347">
    <property type="entry name" value="DUF1989"/>
    <property type="match status" value="1"/>
</dbReference>
<name>A0A2A5JBG8_RHOSG</name>
<feature type="region of interest" description="Disordered" evidence="1">
    <location>
        <begin position="1"/>
        <end position="39"/>
    </location>
</feature>
<proteinExistence type="predicted"/>
<dbReference type="PANTHER" id="PTHR31527:SF0">
    <property type="entry name" value="RE64534P"/>
    <property type="match status" value="1"/>
</dbReference>
<comment type="caution">
    <text evidence="3">The sequence shown here is derived from an EMBL/GenBank/DDBJ whole genome shotgun (WGS) entry which is preliminary data.</text>
</comment>
<organism evidence="3 4">
    <name type="scientific">Rhodococcus qingshengii</name>
    <dbReference type="NCBI Taxonomy" id="334542"/>
    <lineage>
        <taxon>Bacteria</taxon>
        <taxon>Bacillati</taxon>
        <taxon>Actinomycetota</taxon>
        <taxon>Actinomycetes</taxon>
        <taxon>Mycobacteriales</taxon>
        <taxon>Nocardiaceae</taxon>
        <taxon>Rhodococcus</taxon>
        <taxon>Rhodococcus erythropolis group</taxon>
    </lineage>
</organism>
<accession>A0A2A5JBG8</accession>
<dbReference type="AlphaFoldDB" id="A0A2A5JBG8"/>
<dbReference type="RefSeq" id="WP_047888372.1">
    <property type="nucleotide sequence ID" value="NZ_NOVD01000007.1"/>
</dbReference>
<evidence type="ECO:0000256" key="1">
    <source>
        <dbReference type="SAM" id="MobiDB-lite"/>
    </source>
</evidence>
<gene>
    <name evidence="3" type="ORF">CHR55_13970</name>
</gene>
<dbReference type="InterPro" id="IPR017792">
    <property type="entry name" value="UAAP1"/>
</dbReference>
<evidence type="ECO:0000313" key="4">
    <source>
        <dbReference type="Proteomes" id="UP000230886"/>
    </source>
</evidence>
<evidence type="ECO:0000313" key="3">
    <source>
        <dbReference type="EMBL" id="PCK26895.1"/>
    </source>
</evidence>
<sequence>MSTQTTAGAREHARSQAGTITDSMPVLPATRWPNPPDDVAPERLTWAETVPGGRYTTKVLARGTRLRLRDIVGSACANILLYRADAPWERLNVADTVKVPWQAYLGVGHPLLSDQGRVLATVVADTSGHHDAFCGTTSRATNEAKYGQGSLHSASPAGRELFTVAAAKNGLGPQDIAPPLSFFHGVRVEADGALTSTGSAGAGATVDLLIHLPVIVMIANTAHPLDPALEFPTTSLEVLAWNAADELGSLDDLGPEYQRAVLNTEDAWTASNLEEIA</sequence>
<protein>
    <submittedName>
        <fullName evidence="3">Urea carboxylase</fullName>
    </submittedName>
</protein>
<feature type="domain" description="DUF1989" evidence="2">
    <location>
        <begin position="48"/>
        <end position="214"/>
    </location>
</feature>
<dbReference type="EMBL" id="NOVD01000007">
    <property type="protein sequence ID" value="PCK26895.1"/>
    <property type="molecule type" value="Genomic_DNA"/>
</dbReference>
<reference evidence="3 4" key="1">
    <citation type="submission" date="2017-07" db="EMBL/GenBank/DDBJ databases">
        <title>Draft sequence of Rhodococcus enclensis 23b-28.</title>
        <authorList>
            <person name="Besaury L."/>
            <person name="Sancelme M."/>
            <person name="Amato P."/>
            <person name="Lallement A."/>
            <person name="Delort A.-M."/>
        </authorList>
    </citation>
    <scope>NUCLEOTIDE SEQUENCE [LARGE SCALE GENOMIC DNA]</scope>
    <source>
        <strain evidence="3 4">23b-28</strain>
    </source>
</reference>